<gene>
    <name evidence="5" type="ORF">DFR71_2625</name>
</gene>
<evidence type="ECO:0000259" key="2">
    <source>
        <dbReference type="Pfam" id="PF13556"/>
    </source>
</evidence>
<name>A0A4V2PBA3_9NOCA</name>
<dbReference type="PANTHER" id="PTHR33744">
    <property type="entry name" value="CARBOHYDRATE DIACID REGULATOR"/>
    <property type="match status" value="1"/>
</dbReference>
<comment type="caution">
    <text evidence="5">The sequence shown here is derived from an EMBL/GenBank/DDBJ whole genome shotgun (WGS) entry which is preliminary data.</text>
</comment>
<dbReference type="STRING" id="1210063.GCA_001612665_00286"/>
<dbReference type="Pfam" id="PF13556">
    <property type="entry name" value="HTH_30"/>
    <property type="match status" value="1"/>
</dbReference>
<proteinExistence type="inferred from homology"/>
<organism evidence="5 6">
    <name type="scientific">Nocardia alba</name>
    <dbReference type="NCBI Taxonomy" id="225051"/>
    <lineage>
        <taxon>Bacteria</taxon>
        <taxon>Bacillati</taxon>
        <taxon>Actinomycetota</taxon>
        <taxon>Actinomycetes</taxon>
        <taxon>Mycobacteriales</taxon>
        <taxon>Nocardiaceae</taxon>
        <taxon>Nocardia</taxon>
    </lineage>
</organism>
<evidence type="ECO:0000256" key="1">
    <source>
        <dbReference type="ARBA" id="ARBA00006754"/>
    </source>
</evidence>
<sequence>MEDRSAALTWLSAFALRMRSETECELILAAVDAAIGETFPHYLADIEVHREVRAATRAHWLGFLTVIGRTPFEARPPAEAVDGARTIARRGYGVDILLKTYRAAQRGLWRYITEVLHQQISDPALRGAVLVIFWEHSTLWLDTCLDGIVAAYMNEREHHTRNSDAQRTEIVQAILRGEPAPPADSPDNLGHPMDNVQVALILWTDPEVPARHATGLLREYAARIAHALGAPAPLLISSGVHGLWAWIATPPPANIADVPVPPNAHIHVAIGTPRPGLAGFRRSHLEAGAAARIATSAKHATAVTAYQDVELVCLLTGDGDIASVRALVERELGQLADRSEQCARLRDTVCEFFYAGGNIDATASRLGVHGNTVRYRLKQAERRLGHPIEARRVHIELALRCLRVYGEELLPAP</sequence>
<dbReference type="Proteomes" id="UP000294856">
    <property type="component" value="Unassembled WGS sequence"/>
</dbReference>
<dbReference type="InterPro" id="IPR041522">
    <property type="entry name" value="CdaR_GGDEF"/>
</dbReference>
<dbReference type="InterPro" id="IPR051448">
    <property type="entry name" value="CdaR-like_regulators"/>
</dbReference>
<evidence type="ECO:0000259" key="3">
    <source>
        <dbReference type="Pfam" id="PF14361"/>
    </source>
</evidence>
<protein>
    <submittedName>
        <fullName evidence="5">PucR-like helix-turn-helix protein</fullName>
    </submittedName>
</protein>
<dbReference type="Pfam" id="PF14361">
    <property type="entry name" value="RsbRD_N"/>
    <property type="match status" value="1"/>
</dbReference>
<dbReference type="InterPro" id="IPR025751">
    <property type="entry name" value="RsbRD_N_dom"/>
</dbReference>
<dbReference type="InterPro" id="IPR042070">
    <property type="entry name" value="PucR_C-HTH_sf"/>
</dbReference>
<evidence type="ECO:0000259" key="4">
    <source>
        <dbReference type="Pfam" id="PF17853"/>
    </source>
</evidence>
<accession>A0A4V2PBA3</accession>
<feature type="domain" description="CdaR GGDEF-like" evidence="4">
    <location>
        <begin position="189"/>
        <end position="293"/>
    </location>
</feature>
<dbReference type="Pfam" id="PF17853">
    <property type="entry name" value="GGDEF_2"/>
    <property type="match status" value="1"/>
</dbReference>
<comment type="similarity">
    <text evidence="1">Belongs to the CdaR family.</text>
</comment>
<evidence type="ECO:0000313" key="6">
    <source>
        <dbReference type="Proteomes" id="UP000294856"/>
    </source>
</evidence>
<reference evidence="5 6" key="1">
    <citation type="submission" date="2019-03" db="EMBL/GenBank/DDBJ databases">
        <title>Genomic Encyclopedia of Type Strains, Phase IV (KMG-IV): sequencing the most valuable type-strain genomes for metagenomic binning, comparative biology and taxonomic classification.</title>
        <authorList>
            <person name="Goeker M."/>
        </authorList>
    </citation>
    <scope>NUCLEOTIDE SEQUENCE [LARGE SCALE GENOMIC DNA]</scope>
    <source>
        <strain evidence="5 6">DSM 44684</strain>
    </source>
</reference>
<dbReference type="RefSeq" id="WP_132369825.1">
    <property type="nucleotide sequence ID" value="NZ_SMFR01000002.1"/>
</dbReference>
<dbReference type="AlphaFoldDB" id="A0A4V2PBA3"/>
<feature type="domain" description="RsbT co-antagonist protein RsbRD N-terminal" evidence="3">
    <location>
        <begin position="27"/>
        <end position="167"/>
    </location>
</feature>
<evidence type="ECO:0000313" key="5">
    <source>
        <dbReference type="EMBL" id="TCJ96595.1"/>
    </source>
</evidence>
<dbReference type="OrthoDB" id="3663486at2"/>
<dbReference type="PANTHER" id="PTHR33744:SF1">
    <property type="entry name" value="DNA-BINDING TRANSCRIPTIONAL ACTIVATOR ADER"/>
    <property type="match status" value="1"/>
</dbReference>
<keyword evidence="6" id="KW-1185">Reference proteome</keyword>
<dbReference type="EMBL" id="SMFR01000002">
    <property type="protein sequence ID" value="TCJ96595.1"/>
    <property type="molecule type" value="Genomic_DNA"/>
</dbReference>
<dbReference type="Gene3D" id="1.10.10.2840">
    <property type="entry name" value="PucR C-terminal helix-turn-helix domain"/>
    <property type="match status" value="1"/>
</dbReference>
<dbReference type="InterPro" id="IPR025736">
    <property type="entry name" value="PucR_C-HTH_dom"/>
</dbReference>
<feature type="domain" description="PucR C-terminal helix-turn-helix" evidence="2">
    <location>
        <begin position="345"/>
        <end position="400"/>
    </location>
</feature>